<dbReference type="EMBL" id="CP109822">
    <property type="protein sequence ID" value="XAE51752.1"/>
    <property type="molecule type" value="Genomic_DNA"/>
</dbReference>
<dbReference type="AlphaFoldDB" id="A0A9Q9SHN8"/>
<reference evidence="1 3" key="1">
    <citation type="submission" date="2019-09" db="EMBL/GenBank/DDBJ databases">
        <authorList>
            <person name="Depoorter E."/>
        </authorList>
    </citation>
    <scope>NUCLEOTIDE SEQUENCE [LARGE SCALE GENOMIC DNA]</scope>
    <source>
        <strain evidence="1">LMG 24066</strain>
    </source>
</reference>
<dbReference type="EMBL" id="CABVPX010000009">
    <property type="protein sequence ID" value="VWB57143.1"/>
    <property type="molecule type" value="Genomic_DNA"/>
</dbReference>
<organism evidence="1 3">
    <name type="scientific">Burkholderia arboris</name>
    <dbReference type="NCBI Taxonomy" id="488730"/>
    <lineage>
        <taxon>Bacteria</taxon>
        <taxon>Pseudomonadati</taxon>
        <taxon>Pseudomonadota</taxon>
        <taxon>Betaproteobacteria</taxon>
        <taxon>Burkholderiales</taxon>
        <taxon>Burkholderiaceae</taxon>
        <taxon>Burkholderia</taxon>
        <taxon>Burkholderia cepacia complex</taxon>
    </lineage>
</organism>
<dbReference type="Proteomes" id="UP000494172">
    <property type="component" value="Unassembled WGS sequence"/>
</dbReference>
<keyword evidence="4" id="KW-1185">Reference proteome</keyword>
<evidence type="ECO:0000313" key="3">
    <source>
        <dbReference type="Proteomes" id="UP000494172"/>
    </source>
</evidence>
<protein>
    <submittedName>
        <fullName evidence="1">Uncharacterized protein</fullName>
    </submittedName>
</protein>
<accession>A0A9Q9SHN8</accession>
<sequence length="99" mass="10612">MMEDKPAPTVIVTDGAAAADGGSLWIRISVDGQVRNYSLDRALVSRGTPRYDTISGEDGVLSKGERQELRGLLARIADPAMWAGIVGTFIEVLKRPDVA</sequence>
<proteinExistence type="predicted"/>
<dbReference type="Proteomes" id="UP001448498">
    <property type="component" value="Chromosome 3"/>
</dbReference>
<evidence type="ECO:0000313" key="1">
    <source>
        <dbReference type="EMBL" id="VWB57143.1"/>
    </source>
</evidence>
<name>A0A9Q9SHN8_9BURK</name>
<evidence type="ECO:0000313" key="2">
    <source>
        <dbReference type="EMBL" id="XAE51752.1"/>
    </source>
</evidence>
<reference evidence="2 4" key="2">
    <citation type="submission" date="2022-10" db="EMBL/GenBank/DDBJ databases">
        <title>Genomic of Burkholderia cepacia PN-1.</title>
        <authorList>
            <person name="Yang Y."/>
            <person name="Guan H."/>
            <person name="Huang J."/>
        </authorList>
    </citation>
    <scope>NUCLEOTIDE SEQUENCE [LARGE SCALE GENOMIC DNA]</scope>
    <source>
        <strain evidence="2 4">PN-1</strain>
    </source>
</reference>
<evidence type="ECO:0000313" key="4">
    <source>
        <dbReference type="Proteomes" id="UP001448498"/>
    </source>
</evidence>
<gene>
    <name evidence="1" type="ORF">BAR24066_02628</name>
    <name evidence="2" type="ORF">OHZ10_19585</name>
</gene>